<evidence type="ECO:0000256" key="1">
    <source>
        <dbReference type="ARBA" id="ARBA00022679"/>
    </source>
</evidence>
<keyword evidence="1" id="KW-0808">Transferase</keyword>
<evidence type="ECO:0000259" key="2">
    <source>
        <dbReference type="Pfam" id="PF13649"/>
    </source>
</evidence>
<dbReference type="InterPro" id="IPR029063">
    <property type="entry name" value="SAM-dependent_MTases_sf"/>
</dbReference>
<accession>X0XFA8</accession>
<feature type="non-terminal residue" evidence="3">
    <location>
        <position position="139"/>
    </location>
</feature>
<dbReference type="Gene3D" id="3.40.50.150">
    <property type="entry name" value="Vaccinia Virus protein VP39"/>
    <property type="match status" value="1"/>
</dbReference>
<protein>
    <recommendedName>
        <fullName evidence="2">Methyltransferase domain-containing protein</fullName>
    </recommendedName>
</protein>
<gene>
    <name evidence="3" type="ORF">S01H1_70669</name>
</gene>
<feature type="domain" description="Methyltransferase" evidence="2">
    <location>
        <begin position="47"/>
        <end position="137"/>
    </location>
</feature>
<dbReference type="AlphaFoldDB" id="X0XFA8"/>
<reference evidence="3" key="1">
    <citation type="journal article" date="2014" name="Front. Microbiol.">
        <title>High frequency of phylogenetically diverse reductive dehalogenase-homologous genes in deep subseafloor sedimentary metagenomes.</title>
        <authorList>
            <person name="Kawai M."/>
            <person name="Futagami T."/>
            <person name="Toyoda A."/>
            <person name="Takaki Y."/>
            <person name="Nishi S."/>
            <person name="Hori S."/>
            <person name="Arai W."/>
            <person name="Tsubouchi T."/>
            <person name="Morono Y."/>
            <person name="Uchiyama I."/>
            <person name="Ito T."/>
            <person name="Fujiyama A."/>
            <person name="Inagaki F."/>
            <person name="Takami H."/>
        </authorList>
    </citation>
    <scope>NUCLEOTIDE SEQUENCE</scope>
    <source>
        <strain evidence="3">Expedition CK06-06</strain>
    </source>
</reference>
<evidence type="ECO:0000313" key="3">
    <source>
        <dbReference type="EMBL" id="GAG35333.1"/>
    </source>
</evidence>
<dbReference type="EMBL" id="BARS01047003">
    <property type="protein sequence ID" value="GAG35333.1"/>
    <property type="molecule type" value="Genomic_DNA"/>
</dbReference>
<comment type="caution">
    <text evidence="3">The sequence shown here is derived from an EMBL/GenBank/DDBJ whole genome shotgun (WGS) entry which is preliminary data.</text>
</comment>
<proteinExistence type="predicted"/>
<dbReference type="Pfam" id="PF13649">
    <property type="entry name" value="Methyltransf_25"/>
    <property type="match status" value="1"/>
</dbReference>
<name>X0XFA8_9ZZZZ</name>
<dbReference type="InterPro" id="IPR041698">
    <property type="entry name" value="Methyltransf_25"/>
</dbReference>
<dbReference type="PANTHER" id="PTHR43861">
    <property type="entry name" value="TRANS-ACONITATE 2-METHYLTRANSFERASE-RELATED"/>
    <property type="match status" value="1"/>
</dbReference>
<organism evidence="3">
    <name type="scientific">marine sediment metagenome</name>
    <dbReference type="NCBI Taxonomy" id="412755"/>
    <lineage>
        <taxon>unclassified sequences</taxon>
        <taxon>metagenomes</taxon>
        <taxon>ecological metagenomes</taxon>
    </lineage>
</organism>
<dbReference type="GO" id="GO:0016740">
    <property type="term" value="F:transferase activity"/>
    <property type="evidence" value="ECO:0007669"/>
    <property type="project" value="UniProtKB-KW"/>
</dbReference>
<sequence length="139" mass="15488">MELRADTLERLVPDQLDSRDQAGLESLALHLERYEFAARHARAGRAVDLACGVGYGTRLLADRRPDLTEVCGIDVSDAAVCYALDRYAGERVRFEAADAMQWNDDRGFETVVSLETLEHLPKPRQLFASLVRMLLPGAV</sequence>
<dbReference type="CDD" id="cd02440">
    <property type="entry name" value="AdoMet_MTases"/>
    <property type="match status" value="1"/>
</dbReference>
<dbReference type="SUPFAM" id="SSF53335">
    <property type="entry name" value="S-adenosyl-L-methionine-dependent methyltransferases"/>
    <property type="match status" value="1"/>
</dbReference>